<dbReference type="PANTHER" id="PTHR16019:SF5">
    <property type="entry name" value="BSD DOMAIN-CONTAINING PROTEIN 1"/>
    <property type="match status" value="1"/>
</dbReference>
<feature type="region of interest" description="Disordered" evidence="1">
    <location>
        <begin position="307"/>
        <end position="375"/>
    </location>
</feature>
<name>A0AAV8UYH2_9RHOD</name>
<feature type="compositionally biased region" description="Acidic residues" evidence="1">
    <location>
        <begin position="34"/>
        <end position="46"/>
    </location>
</feature>
<feature type="compositionally biased region" description="Polar residues" evidence="1">
    <location>
        <begin position="347"/>
        <end position="358"/>
    </location>
</feature>
<dbReference type="PROSITE" id="PS50858">
    <property type="entry name" value="BSD"/>
    <property type="match status" value="1"/>
</dbReference>
<dbReference type="InterPro" id="IPR035925">
    <property type="entry name" value="BSD_dom_sf"/>
</dbReference>
<organism evidence="3 4">
    <name type="scientific">Rhodosorus marinus</name>
    <dbReference type="NCBI Taxonomy" id="101924"/>
    <lineage>
        <taxon>Eukaryota</taxon>
        <taxon>Rhodophyta</taxon>
        <taxon>Stylonematophyceae</taxon>
        <taxon>Stylonematales</taxon>
        <taxon>Stylonemataceae</taxon>
        <taxon>Rhodosorus</taxon>
    </lineage>
</organism>
<feature type="compositionally biased region" description="Acidic residues" evidence="1">
    <location>
        <begin position="364"/>
        <end position="375"/>
    </location>
</feature>
<dbReference type="EMBL" id="JAMWBK010000003">
    <property type="protein sequence ID" value="KAJ8907089.1"/>
    <property type="molecule type" value="Genomic_DNA"/>
</dbReference>
<feature type="compositionally biased region" description="Basic and acidic residues" evidence="1">
    <location>
        <begin position="116"/>
        <end position="131"/>
    </location>
</feature>
<keyword evidence="4" id="KW-1185">Reference proteome</keyword>
<accession>A0AAV8UYH2</accession>
<dbReference type="InterPro" id="IPR005607">
    <property type="entry name" value="BSD_dom"/>
</dbReference>
<dbReference type="InterPro" id="IPR051494">
    <property type="entry name" value="BSD_domain-containing"/>
</dbReference>
<dbReference type="Gene3D" id="1.10.3970.10">
    <property type="entry name" value="BSD domain"/>
    <property type="match status" value="1"/>
</dbReference>
<dbReference type="SUPFAM" id="SSF140383">
    <property type="entry name" value="BSD domain-like"/>
    <property type="match status" value="1"/>
</dbReference>
<dbReference type="Pfam" id="PF03909">
    <property type="entry name" value="BSD"/>
    <property type="match status" value="1"/>
</dbReference>
<evidence type="ECO:0000313" key="4">
    <source>
        <dbReference type="Proteomes" id="UP001157974"/>
    </source>
</evidence>
<evidence type="ECO:0000256" key="1">
    <source>
        <dbReference type="SAM" id="MobiDB-lite"/>
    </source>
</evidence>
<dbReference type="PANTHER" id="PTHR16019">
    <property type="entry name" value="SYNAPSE-ASSOCIATED PROTEIN"/>
    <property type="match status" value="1"/>
</dbReference>
<dbReference type="SMART" id="SM00751">
    <property type="entry name" value="BSD"/>
    <property type="match status" value="1"/>
</dbReference>
<sequence length="375" mass="41837">MEAPTVSSEVDRGEKDTSFKGEEDQEEASRVEGEAQEGLDEGDDVERENASLEPVDDAKAEGVSDGGGDEEDDLEGEEKIEDRIKVAAEEFWSFASLSLGKVTEAAKDMKLKIEGEGEKAPQDFGPKDAQREPQAGNLSAASYTPAEPSRSDDQELDIQKEITQLQDTVAGTLGMFGGFIKTAATELNSRIQTGIDSDNPAPIVHREAIPMPMSRFERKVRELQANPDTYCHEPEDQEAFQVFRDNFEMSDTQDAIDVVFKENPEIQVLYNRTVPALLDRKLFWSRYFYGLAMLEQGEERRTALLENSHSHEEEELKWSDTEDIDEESSGHNNPEAAVDLEAAGTKMASTLDGQNETNAPEIHDEYDDDDDEDWV</sequence>
<feature type="compositionally biased region" description="Acidic residues" evidence="1">
    <location>
        <begin position="67"/>
        <end position="79"/>
    </location>
</feature>
<dbReference type="GO" id="GO:0005737">
    <property type="term" value="C:cytoplasm"/>
    <property type="evidence" value="ECO:0007669"/>
    <property type="project" value="TreeGrafter"/>
</dbReference>
<proteinExistence type="predicted"/>
<comment type="caution">
    <text evidence="3">The sequence shown here is derived from an EMBL/GenBank/DDBJ whole genome shotgun (WGS) entry which is preliminary data.</text>
</comment>
<protein>
    <recommendedName>
        <fullName evidence="2">BSD domain-containing protein</fullName>
    </recommendedName>
</protein>
<evidence type="ECO:0000313" key="3">
    <source>
        <dbReference type="EMBL" id="KAJ8907089.1"/>
    </source>
</evidence>
<feature type="region of interest" description="Disordered" evidence="1">
    <location>
        <begin position="116"/>
        <end position="154"/>
    </location>
</feature>
<dbReference type="Proteomes" id="UP001157974">
    <property type="component" value="Unassembled WGS sequence"/>
</dbReference>
<feature type="compositionally biased region" description="Basic and acidic residues" evidence="1">
    <location>
        <begin position="9"/>
        <end position="33"/>
    </location>
</feature>
<feature type="compositionally biased region" description="Basic and acidic residues" evidence="1">
    <location>
        <begin position="307"/>
        <end position="320"/>
    </location>
</feature>
<gene>
    <name evidence="3" type="ORF">NDN08_003571</name>
</gene>
<reference evidence="3 4" key="1">
    <citation type="journal article" date="2023" name="Nat. Commun.">
        <title>Origin of minicircular mitochondrial genomes in red algae.</title>
        <authorList>
            <person name="Lee Y."/>
            <person name="Cho C.H."/>
            <person name="Lee Y.M."/>
            <person name="Park S.I."/>
            <person name="Yang J.H."/>
            <person name="West J.A."/>
            <person name="Bhattacharya D."/>
            <person name="Yoon H.S."/>
        </authorList>
    </citation>
    <scope>NUCLEOTIDE SEQUENCE [LARGE SCALE GENOMIC DNA]</scope>
    <source>
        <strain evidence="3 4">CCMP1338</strain>
        <tissue evidence="3">Whole cell</tissue>
    </source>
</reference>
<evidence type="ECO:0000259" key="2">
    <source>
        <dbReference type="PROSITE" id="PS50858"/>
    </source>
</evidence>
<feature type="domain" description="BSD" evidence="2">
    <location>
        <begin position="243"/>
        <end position="295"/>
    </location>
</feature>
<feature type="region of interest" description="Disordered" evidence="1">
    <location>
        <begin position="1"/>
        <end position="81"/>
    </location>
</feature>
<dbReference type="AlphaFoldDB" id="A0AAV8UYH2"/>